<dbReference type="CDD" id="cd01347">
    <property type="entry name" value="ligand_gated_channel"/>
    <property type="match status" value="1"/>
</dbReference>
<keyword evidence="3 11" id="KW-1134">Transmembrane beta strand</keyword>
<name>A0A1E8FD37_9ALTE</name>
<dbReference type="PROSITE" id="PS52016">
    <property type="entry name" value="TONB_DEPENDENT_REC_3"/>
    <property type="match status" value="1"/>
</dbReference>
<evidence type="ECO:0000256" key="3">
    <source>
        <dbReference type="ARBA" id="ARBA00022452"/>
    </source>
</evidence>
<dbReference type="OrthoDB" id="127311at2"/>
<proteinExistence type="inferred from homology"/>
<organism evidence="16 17">
    <name type="scientific">Alteromonas lipolytica</name>
    <dbReference type="NCBI Taxonomy" id="1856405"/>
    <lineage>
        <taxon>Bacteria</taxon>
        <taxon>Pseudomonadati</taxon>
        <taxon>Pseudomonadota</taxon>
        <taxon>Gammaproteobacteria</taxon>
        <taxon>Alteromonadales</taxon>
        <taxon>Alteromonadaceae</taxon>
        <taxon>Alteromonas/Salinimonas group</taxon>
        <taxon>Alteromonas</taxon>
    </lineage>
</organism>
<evidence type="ECO:0000256" key="1">
    <source>
        <dbReference type="ARBA" id="ARBA00004571"/>
    </source>
</evidence>
<accession>A0A1E8FD37</accession>
<evidence type="ECO:0000256" key="12">
    <source>
        <dbReference type="RuleBase" id="RU003357"/>
    </source>
</evidence>
<evidence type="ECO:0000256" key="7">
    <source>
        <dbReference type="ARBA" id="ARBA00023065"/>
    </source>
</evidence>
<keyword evidence="4" id="KW-0410">Iron transport</keyword>
<keyword evidence="7" id="KW-0406">Ion transport</keyword>
<comment type="subcellular location">
    <subcellularLocation>
        <location evidence="1 11">Cell outer membrane</location>
        <topology evidence="1 11">Multi-pass membrane protein</topology>
    </subcellularLocation>
</comment>
<dbReference type="InterPro" id="IPR012910">
    <property type="entry name" value="Plug_dom"/>
</dbReference>
<dbReference type="InterPro" id="IPR000531">
    <property type="entry name" value="Beta-barrel_TonB"/>
</dbReference>
<keyword evidence="9 11" id="KW-0472">Membrane</keyword>
<dbReference type="Pfam" id="PF00593">
    <property type="entry name" value="TonB_dep_Rec_b-barrel"/>
    <property type="match status" value="1"/>
</dbReference>
<dbReference type="EMBL" id="MJIC01000015">
    <property type="protein sequence ID" value="OFI33403.1"/>
    <property type="molecule type" value="Genomic_DNA"/>
</dbReference>
<dbReference type="InterPro" id="IPR039426">
    <property type="entry name" value="TonB-dep_rcpt-like"/>
</dbReference>
<dbReference type="AlphaFoldDB" id="A0A1E8FD37"/>
<feature type="signal peptide" evidence="13">
    <location>
        <begin position="1"/>
        <end position="24"/>
    </location>
</feature>
<comment type="similarity">
    <text evidence="11 12">Belongs to the TonB-dependent receptor family.</text>
</comment>
<keyword evidence="13" id="KW-0732">Signal</keyword>
<keyword evidence="6" id="KW-0408">Iron</keyword>
<dbReference type="GO" id="GO:0006826">
    <property type="term" value="P:iron ion transport"/>
    <property type="evidence" value="ECO:0007669"/>
    <property type="project" value="UniProtKB-KW"/>
</dbReference>
<evidence type="ECO:0000256" key="2">
    <source>
        <dbReference type="ARBA" id="ARBA00022448"/>
    </source>
</evidence>
<evidence type="ECO:0000256" key="9">
    <source>
        <dbReference type="ARBA" id="ARBA00023136"/>
    </source>
</evidence>
<evidence type="ECO:0000313" key="16">
    <source>
        <dbReference type="EMBL" id="OFI33403.1"/>
    </source>
</evidence>
<dbReference type="Proteomes" id="UP000176037">
    <property type="component" value="Unassembled WGS sequence"/>
</dbReference>
<feature type="domain" description="TonB-dependent receptor plug" evidence="15">
    <location>
        <begin position="48"/>
        <end position="158"/>
    </location>
</feature>
<protein>
    <recommendedName>
        <fullName evidence="18">TonB-dependent receptor</fullName>
    </recommendedName>
</protein>
<evidence type="ECO:0000256" key="4">
    <source>
        <dbReference type="ARBA" id="ARBA00022496"/>
    </source>
</evidence>
<evidence type="ECO:0000256" key="13">
    <source>
        <dbReference type="SAM" id="SignalP"/>
    </source>
</evidence>
<evidence type="ECO:0000259" key="15">
    <source>
        <dbReference type="Pfam" id="PF07715"/>
    </source>
</evidence>
<evidence type="ECO:0008006" key="18">
    <source>
        <dbReference type="Google" id="ProtNLM"/>
    </source>
</evidence>
<evidence type="ECO:0000256" key="11">
    <source>
        <dbReference type="PROSITE-ProRule" id="PRU01360"/>
    </source>
</evidence>
<gene>
    <name evidence="16" type="ORF">BFC17_03840</name>
</gene>
<keyword evidence="5 11" id="KW-0812">Transmembrane</keyword>
<evidence type="ECO:0000313" key="17">
    <source>
        <dbReference type="Proteomes" id="UP000176037"/>
    </source>
</evidence>
<evidence type="ECO:0000256" key="10">
    <source>
        <dbReference type="ARBA" id="ARBA00023237"/>
    </source>
</evidence>
<evidence type="ECO:0000259" key="14">
    <source>
        <dbReference type="Pfam" id="PF00593"/>
    </source>
</evidence>
<evidence type="ECO:0000256" key="6">
    <source>
        <dbReference type="ARBA" id="ARBA00023004"/>
    </source>
</evidence>
<dbReference type="RefSeq" id="WP_070177779.1">
    <property type="nucleotide sequence ID" value="NZ_BMJR01000002.1"/>
</dbReference>
<dbReference type="SUPFAM" id="SSF56935">
    <property type="entry name" value="Porins"/>
    <property type="match status" value="1"/>
</dbReference>
<dbReference type="PANTHER" id="PTHR32552:SF81">
    <property type="entry name" value="TONB-DEPENDENT OUTER MEMBRANE RECEPTOR"/>
    <property type="match status" value="1"/>
</dbReference>
<reference evidence="16 17" key="1">
    <citation type="submission" date="2016-09" db="EMBL/GenBank/DDBJ databases">
        <title>Alteromonas lipolytica, a new species isolated from sea water.</title>
        <authorList>
            <person name="Wu Y.-H."/>
            <person name="Cheng H."/>
            <person name="Xu X.-W."/>
        </authorList>
    </citation>
    <scope>NUCLEOTIDE SEQUENCE [LARGE SCALE GENOMIC DNA]</scope>
    <source>
        <strain evidence="16 17">JW12</strain>
    </source>
</reference>
<evidence type="ECO:0000256" key="5">
    <source>
        <dbReference type="ARBA" id="ARBA00022692"/>
    </source>
</evidence>
<evidence type="ECO:0000256" key="8">
    <source>
        <dbReference type="ARBA" id="ARBA00023077"/>
    </source>
</evidence>
<sequence>MKQTRLAFLISTSLLGLMPLTSHAQATEEDELAIENITVTAQRKAQSVQSAPVSITALSARDIERMQIDNAKDLSQVAPNVTIQPVTGGSASIAPYVRGGGVRDTAIITSEAEVGIYIDDVYQPRSAASFIEMLDLERIEVLRGPQGTLYGRNSSAGAVKFVSRTPDELFRFKNEAGVGSWNEVYNKLVVSGALTDDGALRGGFSAMYRDRDGGRQYNETLNKDVGEERFAGMQGDLYYVGEGYDIRFKAYYTDYDSDGLHASALDPTQMNQPYADIPFVSGSIDRVSSPEESDTSDKQYGANLKVTAALNETTELVTITAWNKLKDDWAVGFSGGVQPAFLGMPGDQPIELFYRESASDQDSFTQEMQLQGDILDGDLSYIGGLYYFNESGSQYINSMLFFAPGYTEFNITTDSYAGFGQVTWHASEQLDVTLGGRYTKDDKQLDALVSGTVVSRDDDFSRFTPKLGVDYKVDDKMLIFASYTGGFKAGGYNGLASTADALNTVVAMQLMDAYEVGLKSDWMKGRLRVNLSAFFNDYEKLQQGVVTNEGVFIAENYDAEHKGLEAEVQYRVSSEFSLWANGVYQSNEYTNTYASEGQPSGALLGNSMTGAFDYQYAAGGDYTIDIGDGVFSVGANMNRRGDYYSTADNAEIGHVPALTLYDAYMSYEYENWTVKLAGKNLTDEKYWFTGFGFSVVQPRFMADPRMWRLSVSYLFE</sequence>
<dbReference type="InterPro" id="IPR036942">
    <property type="entry name" value="Beta-barrel_TonB_sf"/>
</dbReference>
<keyword evidence="8 12" id="KW-0798">TonB box</keyword>
<feature type="domain" description="TonB-dependent receptor-like beta-barrel" evidence="14">
    <location>
        <begin position="248"/>
        <end position="681"/>
    </location>
</feature>
<keyword evidence="2 11" id="KW-0813">Transport</keyword>
<dbReference type="GO" id="GO:0009279">
    <property type="term" value="C:cell outer membrane"/>
    <property type="evidence" value="ECO:0007669"/>
    <property type="project" value="UniProtKB-SubCell"/>
</dbReference>
<dbReference type="Pfam" id="PF07715">
    <property type="entry name" value="Plug"/>
    <property type="match status" value="1"/>
</dbReference>
<dbReference type="PANTHER" id="PTHR32552">
    <property type="entry name" value="FERRICHROME IRON RECEPTOR-RELATED"/>
    <property type="match status" value="1"/>
</dbReference>
<dbReference type="STRING" id="1856405.BFC17_03840"/>
<comment type="caution">
    <text evidence="16">The sequence shown here is derived from an EMBL/GenBank/DDBJ whole genome shotgun (WGS) entry which is preliminary data.</text>
</comment>
<keyword evidence="17" id="KW-1185">Reference proteome</keyword>
<feature type="chain" id="PRO_5009214048" description="TonB-dependent receptor" evidence="13">
    <location>
        <begin position="25"/>
        <end position="716"/>
    </location>
</feature>
<dbReference type="Gene3D" id="2.40.170.20">
    <property type="entry name" value="TonB-dependent receptor, beta-barrel domain"/>
    <property type="match status" value="1"/>
</dbReference>
<keyword evidence="10 11" id="KW-0998">Cell outer membrane</keyword>